<comment type="caution">
    <text evidence="1">The sequence shown here is derived from an EMBL/GenBank/DDBJ whole genome shotgun (WGS) entry which is preliminary data.</text>
</comment>
<organism evidence="1 2">
    <name type="scientific">Mycobacterium kansasii</name>
    <dbReference type="NCBI Taxonomy" id="1768"/>
    <lineage>
        <taxon>Bacteria</taxon>
        <taxon>Bacillati</taxon>
        <taxon>Actinomycetota</taxon>
        <taxon>Actinomycetes</taxon>
        <taxon>Mycobacteriales</taxon>
        <taxon>Mycobacteriaceae</taxon>
        <taxon>Mycobacterium</taxon>
    </lineage>
</organism>
<evidence type="ECO:0000313" key="2">
    <source>
        <dbReference type="Proteomes" id="UP000188532"/>
    </source>
</evidence>
<name>A0A1V3WED9_MYCKA</name>
<accession>A0A1V3WED9</accession>
<proteinExistence type="predicted"/>
<sequence length="115" mass="12424">MEIRLLGLGRRKSVEAPDVHVFVQDSHDIDHISAVANAVIECVRSGSMSAVAGTSPVTRPPDEWVVTTTSNSIAASLRLSCITPSMLLLIPHRSLTFLNDRVRFAESSDTEPTAP</sequence>
<dbReference type="Proteomes" id="UP000188532">
    <property type="component" value="Unassembled WGS sequence"/>
</dbReference>
<gene>
    <name evidence="1" type="ORF">BZL29_7779</name>
</gene>
<protein>
    <submittedName>
        <fullName evidence="1">Uncharacterized protein</fullName>
    </submittedName>
</protein>
<dbReference type="AlphaFoldDB" id="A0A1V3WED9"/>
<dbReference type="EMBL" id="MVBN01000011">
    <property type="protein sequence ID" value="OOK65343.1"/>
    <property type="molecule type" value="Genomic_DNA"/>
</dbReference>
<evidence type="ECO:0000313" key="1">
    <source>
        <dbReference type="EMBL" id="OOK65343.1"/>
    </source>
</evidence>
<reference evidence="1 2" key="1">
    <citation type="submission" date="2017-02" db="EMBL/GenBank/DDBJ databases">
        <title>Complete genome sequences of Mycobacterium kansasii strains isolated from rhesus macaques.</title>
        <authorList>
            <person name="Panda A."/>
            <person name="Nagaraj S."/>
            <person name="Zhao X."/>
            <person name="Tettelin H."/>
            <person name="Detolla L.J."/>
        </authorList>
    </citation>
    <scope>NUCLEOTIDE SEQUENCE [LARGE SCALE GENOMIC DNA]</scope>
    <source>
        <strain evidence="1 2">11-3469</strain>
    </source>
</reference>